<evidence type="ECO:0000256" key="1">
    <source>
        <dbReference type="SAM" id="SignalP"/>
    </source>
</evidence>
<feature type="chain" id="PRO_5022091846" description="PEP-CTERM protein-sorting domain-containing protein" evidence="1">
    <location>
        <begin position="25"/>
        <end position="298"/>
    </location>
</feature>
<evidence type="ECO:0008006" key="4">
    <source>
        <dbReference type="Google" id="ProtNLM"/>
    </source>
</evidence>
<dbReference type="RefSeq" id="WP_145084610.1">
    <property type="nucleotide sequence ID" value="NZ_CP036298.1"/>
</dbReference>
<keyword evidence="3" id="KW-1185">Reference proteome</keyword>
<dbReference type="AlphaFoldDB" id="A0A518GFH4"/>
<dbReference type="EMBL" id="CP036298">
    <property type="protein sequence ID" value="QDV27351.1"/>
    <property type="molecule type" value="Genomic_DNA"/>
</dbReference>
<proteinExistence type="predicted"/>
<sequence length="298" mass="30805" precursor="true">MRHTLLFHSCLALAFAANIGSAAAGVFTAIRIGDVDGFGYGNAAGFQGADGAAANRTGGVLSTGDLLPDLNRNGVLATGNGDDFDNRSVAEVSGSSVTGSGFIDNGSTGAQYTDIALSQSYDRSSSRGLVYNADSNTSGAGGAFPNAPSNSLPNQPGFVFDYSVAVGDILDGTDVFLNLVFGDYDVTPANVQVTFADNTSTIVSLTRQAGKKDGLVQSAYAVLEFNKVYTTTVAGFDGYAKVDFNAANEPYTAFDFVELSVEPIALNSVPEPTTLAVWTILSGLGLVSGRRSRHNKSA</sequence>
<organism evidence="2 3">
    <name type="scientific">Aureliella helgolandensis</name>
    <dbReference type="NCBI Taxonomy" id="2527968"/>
    <lineage>
        <taxon>Bacteria</taxon>
        <taxon>Pseudomonadati</taxon>
        <taxon>Planctomycetota</taxon>
        <taxon>Planctomycetia</taxon>
        <taxon>Pirellulales</taxon>
        <taxon>Pirellulaceae</taxon>
        <taxon>Aureliella</taxon>
    </lineage>
</organism>
<name>A0A518GFH4_9BACT</name>
<accession>A0A518GFH4</accession>
<evidence type="ECO:0000313" key="2">
    <source>
        <dbReference type="EMBL" id="QDV27351.1"/>
    </source>
</evidence>
<reference evidence="2 3" key="1">
    <citation type="submission" date="2019-02" db="EMBL/GenBank/DDBJ databases">
        <title>Deep-cultivation of Planctomycetes and their phenomic and genomic characterization uncovers novel biology.</title>
        <authorList>
            <person name="Wiegand S."/>
            <person name="Jogler M."/>
            <person name="Boedeker C."/>
            <person name="Pinto D."/>
            <person name="Vollmers J."/>
            <person name="Rivas-Marin E."/>
            <person name="Kohn T."/>
            <person name="Peeters S.H."/>
            <person name="Heuer A."/>
            <person name="Rast P."/>
            <person name="Oberbeckmann S."/>
            <person name="Bunk B."/>
            <person name="Jeske O."/>
            <person name="Meyerdierks A."/>
            <person name="Storesund J.E."/>
            <person name="Kallscheuer N."/>
            <person name="Luecker S."/>
            <person name="Lage O.M."/>
            <person name="Pohl T."/>
            <person name="Merkel B.J."/>
            <person name="Hornburger P."/>
            <person name="Mueller R.-W."/>
            <person name="Bruemmer F."/>
            <person name="Labrenz M."/>
            <person name="Spormann A.M."/>
            <person name="Op den Camp H."/>
            <person name="Overmann J."/>
            <person name="Amann R."/>
            <person name="Jetten M.S.M."/>
            <person name="Mascher T."/>
            <person name="Medema M.H."/>
            <person name="Devos D.P."/>
            <person name="Kaster A.-K."/>
            <person name="Ovreas L."/>
            <person name="Rohde M."/>
            <person name="Galperin M.Y."/>
            <person name="Jogler C."/>
        </authorList>
    </citation>
    <scope>NUCLEOTIDE SEQUENCE [LARGE SCALE GENOMIC DNA]</scope>
    <source>
        <strain evidence="2 3">Q31a</strain>
    </source>
</reference>
<dbReference type="OrthoDB" id="485342at2"/>
<gene>
    <name evidence="2" type="ORF">Q31a_57390</name>
</gene>
<dbReference type="Proteomes" id="UP000318017">
    <property type="component" value="Chromosome"/>
</dbReference>
<evidence type="ECO:0000313" key="3">
    <source>
        <dbReference type="Proteomes" id="UP000318017"/>
    </source>
</evidence>
<keyword evidence="1" id="KW-0732">Signal</keyword>
<feature type="signal peptide" evidence="1">
    <location>
        <begin position="1"/>
        <end position="24"/>
    </location>
</feature>
<dbReference type="KEGG" id="ahel:Q31a_57390"/>
<protein>
    <recommendedName>
        <fullName evidence="4">PEP-CTERM protein-sorting domain-containing protein</fullName>
    </recommendedName>
</protein>